<organism evidence="6 7">
    <name type="scientific">Exocentrus adspersus</name>
    <dbReference type="NCBI Taxonomy" id="1586481"/>
    <lineage>
        <taxon>Eukaryota</taxon>
        <taxon>Metazoa</taxon>
        <taxon>Ecdysozoa</taxon>
        <taxon>Arthropoda</taxon>
        <taxon>Hexapoda</taxon>
        <taxon>Insecta</taxon>
        <taxon>Pterygota</taxon>
        <taxon>Neoptera</taxon>
        <taxon>Endopterygota</taxon>
        <taxon>Coleoptera</taxon>
        <taxon>Polyphaga</taxon>
        <taxon>Cucujiformia</taxon>
        <taxon>Chrysomeloidea</taxon>
        <taxon>Cerambycidae</taxon>
        <taxon>Lamiinae</taxon>
        <taxon>Acanthocinini</taxon>
        <taxon>Exocentrus</taxon>
    </lineage>
</organism>
<protein>
    <submittedName>
        <fullName evidence="6">Uncharacterized protein</fullName>
    </submittedName>
</protein>
<evidence type="ECO:0000256" key="3">
    <source>
        <dbReference type="SAM" id="SignalP"/>
    </source>
</evidence>
<evidence type="ECO:0000256" key="1">
    <source>
        <dbReference type="ARBA" id="ARBA00022824"/>
    </source>
</evidence>
<keyword evidence="1" id="KW-0256">Endoplasmic reticulum</keyword>
<gene>
    <name evidence="6" type="ORF">NQ315_012354</name>
</gene>
<dbReference type="EMBL" id="JANEYG010000286">
    <property type="protein sequence ID" value="KAJ8910507.1"/>
    <property type="molecule type" value="Genomic_DNA"/>
</dbReference>
<dbReference type="PANTHER" id="PTHR12211">
    <property type="entry name" value="ENDOPLASMIC RETICULUM PROTEIN ERP29"/>
    <property type="match status" value="1"/>
</dbReference>
<feature type="coiled-coil region" evidence="2">
    <location>
        <begin position="162"/>
        <end position="189"/>
    </location>
</feature>
<dbReference type="GO" id="GO:0009306">
    <property type="term" value="P:protein secretion"/>
    <property type="evidence" value="ECO:0007669"/>
    <property type="project" value="InterPro"/>
</dbReference>
<dbReference type="Pfam" id="PF07749">
    <property type="entry name" value="ERp29"/>
    <property type="match status" value="1"/>
</dbReference>
<keyword evidence="3" id="KW-0732">Signal</keyword>
<keyword evidence="2" id="KW-0175">Coiled coil</keyword>
<feature type="domain" description="Endoplasmic reticulum resident protein 29 C-terminal" evidence="4">
    <location>
        <begin position="147"/>
        <end position="238"/>
    </location>
</feature>
<evidence type="ECO:0000256" key="2">
    <source>
        <dbReference type="SAM" id="Coils"/>
    </source>
</evidence>
<evidence type="ECO:0000259" key="4">
    <source>
        <dbReference type="Pfam" id="PF07749"/>
    </source>
</evidence>
<accession>A0AAV8V913</accession>
<dbReference type="Gene3D" id="3.40.30.10">
    <property type="entry name" value="Glutaredoxin"/>
    <property type="match status" value="1"/>
</dbReference>
<dbReference type="GO" id="GO:0005788">
    <property type="term" value="C:endoplasmic reticulum lumen"/>
    <property type="evidence" value="ECO:0007669"/>
    <property type="project" value="InterPro"/>
</dbReference>
<dbReference type="InterPro" id="IPR036356">
    <property type="entry name" value="ERp29_C_sf"/>
</dbReference>
<feature type="chain" id="PRO_5043552505" evidence="3">
    <location>
        <begin position="22"/>
        <end position="247"/>
    </location>
</feature>
<evidence type="ECO:0000313" key="7">
    <source>
        <dbReference type="Proteomes" id="UP001159042"/>
    </source>
</evidence>
<feature type="signal peptide" evidence="3">
    <location>
        <begin position="1"/>
        <end position="21"/>
    </location>
</feature>
<evidence type="ECO:0000259" key="5">
    <source>
        <dbReference type="Pfam" id="PF07912"/>
    </source>
</evidence>
<dbReference type="CDD" id="cd00238">
    <property type="entry name" value="ERp29c"/>
    <property type="match status" value="1"/>
</dbReference>
<dbReference type="SUPFAM" id="SSF52833">
    <property type="entry name" value="Thioredoxin-like"/>
    <property type="match status" value="1"/>
</dbReference>
<dbReference type="AlphaFoldDB" id="A0AAV8V913"/>
<dbReference type="SUPFAM" id="SSF47933">
    <property type="entry name" value="ERP29 C domain-like"/>
    <property type="match status" value="1"/>
</dbReference>
<keyword evidence="7" id="KW-1185">Reference proteome</keyword>
<dbReference type="InterPro" id="IPR012883">
    <property type="entry name" value="ERp29_N"/>
</dbReference>
<proteinExistence type="predicted"/>
<dbReference type="PANTHER" id="PTHR12211:SF0">
    <property type="entry name" value="ENDOPLASMIC RETICULUM RESIDENT PROTEIN 29"/>
    <property type="match status" value="1"/>
</dbReference>
<dbReference type="InterPro" id="IPR016855">
    <property type="entry name" value="ERp29"/>
</dbReference>
<dbReference type="Proteomes" id="UP001159042">
    <property type="component" value="Unassembled WGS sequence"/>
</dbReference>
<dbReference type="FunFam" id="1.20.1150.12:FF:000001">
    <property type="entry name" value="Endoplasmic reticulum resident protein 29"/>
    <property type="match status" value="1"/>
</dbReference>
<dbReference type="InterPro" id="IPR011679">
    <property type="entry name" value="ERp29_C"/>
</dbReference>
<reference evidence="6 7" key="1">
    <citation type="journal article" date="2023" name="Insect Mol. Biol.">
        <title>Genome sequencing provides insights into the evolution of gene families encoding plant cell wall-degrading enzymes in longhorned beetles.</title>
        <authorList>
            <person name="Shin N.R."/>
            <person name="Okamura Y."/>
            <person name="Kirsch R."/>
            <person name="Pauchet Y."/>
        </authorList>
    </citation>
    <scope>NUCLEOTIDE SEQUENCE [LARGE SCALE GENOMIC DNA]</scope>
    <source>
        <strain evidence="6">EAD_L_NR</strain>
    </source>
</reference>
<feature type="domain" description="ERp29 N-terminal" evidence="5">
    <location>
        <begin position="23"/>
        <end position="146"/>
    </location>
</feature>
<dbReference type="InterPro" id="IPR036249">
    <property type="entry name" value="Thioredoxin-like_sf"/>
</dbReference>
<sequence length="247" mass="27712">MSLVHVLGVVCFISVIYSAEGACKGCVTIDEFSFEKVLPQFEVTLLKFDDAYPYGDKHNAFVNVASEIADNKNIIVGQVGIKYYGENDNVDFSKRFGVNSKEDLPALRLFVQGEDEPFVYAKGMPWTEDDIKTFIRGHTTIYLGLPGCLEAFDKLALKFVSSSDQKSIVKKAEKEAEKLKAEKDKDSAKAYIKYMNLVVERGASFVNQEITRLKNLLSKVSEKKKAEISHRINILMSFKAPGQKTEL</sequence>
<dbReference type="Gene3D" id="1.20.1150.12">
    <property type="entry name" value="Endoplasmic reticulum resident protein 29, C-terminal domain"/>
    <property type="match status" value="1"/>
</dbReference>
<evidence type="ECO:0000313" key="6">
    <source>
        <dbReference type="EMBL" id="KAJ8910507.1"/>
    </source>
</evidence>
<dbReference type="Pfam" id="PF07912">
    <property type="entry name" value="ERp29_N"/>
    <property type="match status" value="1"/>
</dbReference>
<name>A0AAV8V913_9CUCU</name>
<comment type="caution">
    <text evidence="6">The sequence shown here is derived from an EMBL/GenBank/DDBJ whole genome shotgun (WGS) entry which is preliminary data.</text>
</comment>